<proteinExistence type="predicted"/>
<keyword evidence="2" id="KW-1185">Reference proteome</keyword>
<evidence type="ECO:0000313" key="2">
    <source>
        <dbReference type="Proteomes" id="UP000821845"/>
    </source>
</evidence>
<name>A0ACB7S770_HYAAI</name>
<dbReference type="EMBL" id="CM023485">
    <property type="protein sequence ID" value="KAH6931037.1"/>
    <property type="molecule type" value="Genomic_DNA"/>
</dbReference>
<dbReference type="Proteomes" id="UP000821845">
    <property type="component" value="Chromosome 5"/>
</dbReference>
<protein>
    <submittedName>
        <fullName evidence="1">Uncharacterized protein</fullName>
    </submittedName>
</protein>
<sequence length="147" mass="16158">MSHPFILIQGSTPRCPRRLISLKNLESNKSRATITFPEAKKAAFFAPRLYRMPLSPFTARGRHSSTDRNRGQAKINARSADISSAAAGEVRTRYVTTHREPLLWSAPLVGIRRPKQQQQRQSPAASSVVSAGSAACSKANAAADYYF</sequence>
<comment type="caution">
    <text evidence="1">The sequence shown here is derived from an EMBL/GenBank/DDBJ whole genome shotgun (WGS) entry which is preliminary data.</text>
</comment>
<reference evidence="1" key="1">
    <citation type="submission" date="2020-05" db="EMBL/GenBank/DDBJ databases">
        <title>Large-scale comparative analyses of tick genomes elucidate their genetic diversity and vector capacities.</title>
        <authorList>
            <person name="Jia N."/>
            <person name="Wang J."/>
            <person name="Shi W."/>
            <person name="Du L."/>
            <person name="Sun Y."/>
            <person name="Zhan W."/>
            <person name="Jiang J."/>
            <person name="Wang Q."/>
            <person name="Zhang B."/>
            <person name="Ji P."/>
            <person name="Sakyi L.B."/>
            <person name="Cui X."/>
            <person name="Yuan T."/>
            <person name="Jiang B."/>
            <person name="Yang W."/>
            <person name="Lam T.T.-Y."/>
            <person name="Chang Q."/>
            <person name="Ding S."/>
            <person name="Wang X."/>
            <person name="Zhu J."/>
            <person name="Ruan X."/>
            <person name="Zhao L."/>
            <person name="Wei J."/>
            <person name="Que T."/>
            <person name="Du C."/>
            <person name="Cheng J."/>
            <person name="Dai P."/>
            <person name="Han X."/>
            <person name="Huang E."/>
            <person name="Gao Y."/>
            <person name="Liu J."/>
            <person name="Shao H."/>
            <person name="Ye R."/>
            <person name="Li L."/>
            <person name="Wei W."/>
            <person name="Wang X."/>
            <person name="Wang C."/>
            <person name="Yang T."/>
            <person name="Huo Q."/>
            <person name="Li W."/>
            <person name="Guo W."/>
            <person name="Chen H."/>
            <person name="Zhou L."/>
            <person name="Ni X."/>
            <person name="Tian J."/>
            <person name="Zhou Y."/>
            <person name="Sheng Y."/>
            <person name="Liu T."/>
            <person name="Pan Y."/>
            <person name="Xia L."/>
            <person name="Li J."/>
            <person name="Zhao F."/>
            <person name="Cao W."/>
        </authorList>
    </citation>
    <scope>NUCLEOTIDE SEQUENCE</scope>
    <source>
        <strain evidence="1">Hyas-2018</strain>
    </source>
</reference>
<evidence type="ECO:0000313" key="1">
    <source>
        <dbReference type="EMBL" id="KAH6931037.1"/>
    </source>
</evidence>
<accession>A0ACB7S770</accession>
<gene>
    <name evidence="1" type="ORF">HPB50_021780</name>
</gene>
<organism evidence="1 2">
    <name type="scientific">Hyalomma asiaticum</name>
    <name type="common">Tick</name>
    <dbReference type="NCBI Taxonomy" id="266040"/>
    <lineage>
        <taxon>Eukaryota</taxon>
        <taxon>Metazoa</taxon>
        <taxon>Ecdysozoa</taxon>
        <taxon>Arthropoda</taxon>
        <taxon>Chelicerata</taxon>
        <taxon>Arachnida</taxon>
        <taxon>Acari</taxon>
        <taxon>Parasitiformes</taxon>
        <taxon>Ixodida</taxon>
        <taxon>Ixodoidea</taxon>
        <taxon>Ixodidae</taxon>
        <taxon>Hyalomminae</taxon>
        <taxon>Hyalomma</taxon>
    </lineage>
</organism>